<evidence type="ECO:0000313" key="2">
    <source>
        <dbReference type="Proteomes" id="UP000068167"/>
    </source>
</evidence>
<evidence type="ECO:0000313" key="1">
    <source>
        <dbReference type="EMBL" id="AKV70162.1"/>
    </source>
</evidence>
<dbReference type="KEGG" id="mpk:VL20_5319"/>
<protein>
    <submittedName>
        <fullName evidence="1">Uncharacterized protein</fullName>
    </submittedName>
</protein>
<dbReference type="PATRIC" id="fig|1638788.3.peg.5366"/>
<organism evidence="1 2">
    <name type="scientific">Microcystis panniformis FACHB-1757</name>
    <dbReference type="NCBI Taxonomy" id="1638788"/>
    <lineage>
        <taxon>Bacteria</taxon>
        <taxon>Bacillati</taxon>
        <taxon>Cyanobacteriota</taxon>
        <taxon>Cyanophyceae</taxon>
        <taxon>Oscillatoriophycideae</taxon>
        <taxon>Chroococcales</taxon>
        <taxon>Microcystaceae</taxon>
        <taxon>Microcystis</taxon>
    </lineage>
</organism>
<dbReference type="EMBL" id="CP011339">
    <property type="protein sequence ID" value="AKV70162.1"/>
    <property type="molecule type" value="Genomic_DNA"/>
</dbReference>
<gene>
    <name evidence="1" type="ORF">VL20_5319</name>
</gene>
<sequence>MLGSDKGIYRDDLKINVRQQLKQEIKFDLMSEGGMGFSSLFFLLLSASLLT</sequence>
<keyword evidence="2" id="KW-1185">Reference proteome</keyword>
<dbReference type="Proteomes" id="UP000068167">
    <property type="component" value="Chromosome"/>
</dbReference>
<proteinExistence type="predicted"/>
<name>A0A0K1S7Q9_9CHRO</name>
<reference evidence="1 2" key="1">
    <citation type="journal article" date="2016" name="Stand. Genomic Sci.">
        <title>Complete genome sequence and genomic characterization of Microcystis panniformis FACHB 1757 by third-generation sequencing.</title>
        <authorList>
            <person name="Zhang J.Y."/>
            <person name="Guan R."/>
            <person name="Zhang H.J."/>
            <person name="Li H."/>
            <person name="Xiao P."/>
            <person name="Yu G.L."/>
            <person name="Du L."/>
            <person name="Cao D.M."/>
            <person name="Zhu B.C."/>
            <person name="Li R.H."/>
            <person name="Lu Z.H."/>
        </authorList>
    </citation>
    <scope>NUCLEOTIDE SEQUENCE [LARGE SCALE GENOMIC DNA]</scope>
    <source>
        <strain evidence="1 2">FACHB-1757</strain>
    </source>
</reference>
<dbReference type="AlphaFoldDB" id="A0A0K1S7Q9"/>
<accession>A0A0K1S7Q9</accession>